<name>A0ABM5P4Q0_DEHRP</name>
<evidence type="ECO:0000313" key="6">
    <source>
        <dbReference type="Proteomes" id="UP000018934"/>
    </source>
</evidence>
<dbReference type="Gene3D" id="3.40.50.300">
    <property type="entry name" value="P-loop containing nucleotide triphosphate hydrolases"/>
    <property type="match status" value="1"/>
</dbReference>
<dbReference type="EMBL" id="CP007033">
    <property type="protein sequence ID" value="AHF09577.1"/>
    <property type="molecule type" value="Genomic_DNA"/>
</dbReference>
<evidence type="ECO:0000256" key="2">
    <source>
        <dbReference type="ARBA" id="ARBA00022741"/>
    </source>
</evidence>
<dbReference type="InterPro" id="IPR025158">
    <property type="entry name" value="Mg_chelat-rel_C"/>
</dbReference>
<sequence>MFASVSGMSVDNLSAQPVSVEVDIANGLPCLEIVGLAATAVKEARDRVRSALKNSGFDFPLKKITVNLAPADLRKEGSGLDLPIALGILAAMEELNNSVLNRYVFAGELSLEGLLRPIPGVLTMALALKSGPEKQVLIIPPANLAEARLVTEIESASVISLAELVGILNGEDHFSVIPSPPSAEIFEKVSVDWSDIHGQMQVKRGLEIAACGGHNLLMVGPPGSGKTLLARAFAGVLPPLTVEESLDVTQLHSLTGIIRGNGQLITQRPFRSPHHTATVAGIIGGGQKIKPGELALANHGVLFLDELPEFSREVLEALRQPLEDRKLTLIRLRGRMEFPTRICVIASMNPCPCGYFGENGRECSCTPLQISHYRGKVSGPLLDRFDIQLEVPRLSYGELKRGDNRETSVMVQERVIKVRELQQKRLKGSRTNSEMTGRETKVLCQLDSAGESLLQKVFDKNLFSARAHDRILRVARTIADMAESDNIQAEHLAESLQYRALDRTKTNQ</sequence>
<dbReference type="SUPFAM" id="SSF52540">
    <property type="entry name" value="P-loop containing nucleoside triphosphate hydrolases"/>
    <property type="match status" value="1"/>
</dbReference>
<evidence type="ECO:0000256" key="1">
    <source>
        <dbReference type="ARBA" id="ARBA00006354"/>
    </source>
</evidence>
<dbReference type="InterPro" id="IPR004482">
    <property type="entry name" value="Mg_chelat-rel"/>
</dbReference>
<evidence type="ECO:0000313" key="5">
    <source>
        <dbReference type="EMBL" id="AHF09577.1"/>
    </source>
</evidence>
<comment type="similarity">
    <text evidence="1">Belongs to the Mg-chelatase subunits D/I family. ComM subfamily.</text>
</comment>
<dbReference type="InterPro" id="IPR001208">
    <property type="entry name" value="MCM_dom"/>
</dbReference>
<dbReference type="Pfam" id="PF13541">
    <property type="entry name" value="ChlI"/>
    <property type="match status" value="1"/>
</dbReference>
<dbReference type="CDD" id="cd00009">
    <property type="entry name" value="AAA"/>
    <property type="match status" value="1"/>
</dbReference>
<dbReference type="PANTHER" id="PTHR32039">
    <property type="entry name" value="MAGNESIUM-CHELATASE SUBUNIT CHLI"/>
    <property type="match status" value="1"/>
</dbReference>
<dbReference type="Pfam" id="PF01078">
    <property type="entry name" value="Mg_chelatase"/>
    <property type="match status" value="1"/>
</dbReference>
<evidence type="ECO:0000256" key="3">
    <source>
        <dbReference type="ARBA" id="ARBA00022840"/>
    </source>
</evidence>
<dbReference type="Gene3D" id="3.30.230.10">
    <property type="match status" value="1"/>
</dbReference>
<dbReference type="InterPro" id="IPR045006">
    <property type="entry name" value="CHLI-like"/>
</dbReference>
<dbReference type="PRINTS" id="PR01657">
    <property type="entry name" value="MCMFAMILY"/>
</dbReference>
<dbReference type="RefSeq" id="WP_025205374.1">
    <property type="nucleotide sequence ID" value="NZ_CP007033.1"/>
</dbReference>
<gene>
    <name evidence="5" type="ORF">DEHRE_05345</name>
</gene>
<proteinExistence type="inferred from homology"/>
<dbReference type="Proteomes" id="UP000018934">
    <property type="component" value="Chromosome"/>
</dbReference>
<reference evidence="5 6" key="1">
    <citation type="journal article" date="2013" name="Stand. Genomic Sci.">
        <title>Complete genome sequence of Dehalobacter restrictus PER-K23(T.).</title>
        <authorList>
            <person name="Kruse T."/>
            <person name="Maillard J."/>
            <person name="Goodwin L."/>
            <person name="Woyke T."/>
            <person name="Teshima H."/>
            <person name="Bruce D."/>
            <person name="Detter C."/>
            <person name="Tapia R."/>
            <person name="Han C."/>
            <person name="Huntemann M."/>
            <person name="Wei C.L."/>
            <person name="Han J."/>
            <person name="Chen A."/>
            <person name="Kyrpides N."/>
            <person name="Szeto E."/>
            <person name="Markowitz V."/>
            <person name="Ivanova N."/>
            <person name="Pagani I."/>
            <person name="Pati A."/>
            <person name="Pitluck S."/>
            <person name="Nolan M."/>
            <person name="Holliger C."/>
            <person name="Smidt H."/>
        </authorList>
    </citation>
    <scope>NUCLEOTIDE SEQUENCE [LARGE SCALE GENOMIC DNA]</scope>
    <source>
        <strain evidence="6">DSM 9455</strain>
    </source>
</reference>
<keyword evidence="6" id="KW-1185">Reference proteome</keyword>
<dbReference type="InterPro" id="IPR003593">
    <property type="entry name" value="AAA+_ATPase"/>
</dbReference>
<accession>A0ABM5P4Q0</accession>
<dbReference type="InterPro" id="IPR000523">
    <property type="entry name" value="Mg_chelatse_chII-like_cat_dom"/>
</dbReference>
<organism evidence="5 6">
    <name type="scientific">Dehalobacter restrictus (strain DSM 9455 / PER-K23)</name>
    <dbReference type="NCBI Taxonomy" id="871738"/>
    <lineage>
        <taxon>Bacteria</taxon>
        <taxon>Bacillati</taxon>
        <taxon>Bacillota</taxon>
        <taxon>Clostridia</taxon>
        <taxon>Eubacteriales</taxon>
        <taxon>Desulfitobacteriaceae</taxon>
        <taxon>Dehalobacter</taxon>
    </lineage>
</organism>
<evidence type="ECO:0000259" key="4">
    <source>
        <dbReference type="SMART" id="SM00382"/>
    </source>
</evidence>
<dbReference type="InterPro" id="IPR027417">
    <property type="entry name" value="P-loop_NTPase"/>
</dbReference>
<keyword evidence="2" id="KW-0547">Nucleotide-binding</keyword>
<dbReference type="InterPro" id="IPR014721">
    <property type="entry name" value="Ribsml_uS5_D2-typ_fold_subgr"/>
</dbReference>
<dbReference type="NCBIfam" id="TIGR00368">
    <property type="entry name" value="YifB family Mg chelatase-like AAA ATPase"/>
    <property type="match status" value="1"/>
</dbReference>
<dbReference type="InterPro" id="IPR020568">
    <property type="entry name" value="Ribosomal_Su5_D2-typ_SF"/>
</dbReference>
<protein>
    <submittedName>
        <fullName evidence="5">Fis family transcriptional regulator</fullName>
    </submittedName>
</protein>
<dbReference type="SMART" id="SM00382">
    <property type="entry name" value="AAA"/>
    <property type="match status" value="1"/>
</dbReference>
<dbReference type="SUPFAM" id="SSF54211">
    <property type="entry name" value="Ribosomal protein S5 domain 2-like"/>
    <property type="match status" value="1"/>
</dbReference>
<dbReference type="PANTHER" id="PTHR32039:SF7">
    <property type="entry name" value="COMPETENCE PROTEIN COMM"/>
    <property type="match status" value="1"/>
</dbReference>
<feature type="domain" description="AAA+ ATPase" evidence="4">
    <location>
        <begin position="212"/>
        <end position="395"/>
    </location>
</feature>
<dbReference type="Pfam" id="PF13335">
    <property type="entry name" value="Mg_chelatase_C"/>
    <property type="match status" value="1"/>
</dbReference>
<keyword evidence="3" id="KW-0067">ATP-binding</keyword>